<dbReference type="Gene3D" id="2.60.40.1180">
    <property type="entry name" value="Golgi alpha-mannosidase II"/>
    <property type="match status" value="1"/>
</dbReference>
<sequence length="89" mass="10078">MDKSKALVVVQIQYEKTKTYDFISSLNQLRNFFINTTEWLKQETQVLTTSPHGIAVMKGDIISVVTNIGSPVSFLKRVIQIVTNATYIL</sequence>
<dbReference type="OrthoDB" id="204980at2759"/>
<dbReference type="AlphaFoldDB" id="A0A9P7K6A8"/>
<evidence type="ECO:0000313" key="2">
    <source>
        <dbReference type="Proteomes" id="UP000717328"/>
    </source>
</evidence>
<name>A0A9P7K6A8_9AGAR</name>
<dbReference type="InterPro" id="IPR013780">
    <property type="entry name" value="Glyco_hydro_b"/>
</dbReference>
<reference evidence="1" key="2">
    <citation type="submission" date="2021-10" db="EMBL/GenBank/DDBJ databases">
        <title>Phylogenomics reveals ancestral predisposition of the termite-cultivated fungus Termitomyces towards a domesticated lifestyle.</title>
        <authorList>
            <person name="Auxier B."/>
            <person name="Grum-Grzhimaylo A."/>
            <person name="Cardenas M.E."/>
            <person name="Lodge J.D."/>
            <person name="Laessoe T."/>
            <person name="Pedersen O."/>
            <person name="Smith M.E."/>
            <person name="Kuyper T.W."/>
            <person name="Franco-Molano E.A."/>
            <person name="Baroni T.J."/>
            <person name="Aanen D.K."/>
        </authorList>
    </citation>
    <scope>NUCLEOTIDE SEQUENCE</scope>
    <source>
        <strain evidence="1">D49</strain>
    </source>
</reference>
<organism evidence="1 2">
    <name type="scientific">Sphagnurus paluster</name>
    <dbReference type="NCBI Taxonomy" id="117069"/>
    <lineage>
        <taxon>Eukaryota</taxon>
        <taxon>Fungi</taxon>
        <taxon>Dikarya</taxon>
        <taxon>Basidiomycota</taxon>
        <taxon>Agaricomycotina</taxon>
        <taxon>Agaricomycetes</taxon>
        <taxon>Agaricomycetidae</taxon>
        <taxon>Agaricales</taxon>
        <taxon>Tricholomatineae</taxon>
        <taxon>Lyophyllaceae</taxon>
        <taxon>Sphagnurus</taxon>
    </lineage>
</organism>
<evidence type="ECO:0000313" key="1">
    <source>
        <dbReference type="EMBL" id="KAG5637710.1"/>
    </source>
</evidence>
<proteinExistence type="predicted"/>
<dbReference type="Proteomes" id="UP000717328">
    <property type="component" value="Unassembled WGS sequence"/>
</dbReference>
<accession>A0A9P7K6A8</accession>
<keyword evidence="2" id="KW-1185">Reference proteome</keyword>
<comment type="caution">
    <text evidence="1">The sequence shown here is derived from an EMBL/GenBank/DDBJ whole genome shotgun (WGS) entry which is preliminary data.</text>
</comment>
<reference evidence="1" key="1">
    <citation type="submission" date="2021-02" db="EMBL/GenBank/DDBJ databases">
        <authorList>
            <person name="Nieuwenhuis M."/>
            <person name="Van De Peppel L.J.J."/>
        </authorList>
    </citation>
    <scope>NUCLEOTIDE SEQUENCE</scope>
    <source>
        <strain evidence="1">D49</strain>
    </source>
</reference>
<dbReference type="EMBL" id="JABCKI010005808">
    <property type="protein sequence ID" value="KAG5637710.1"/>
    <property type="molecule type" value="Genomic_DNA"/>
</dbReference>
<gene>
    <name evidence="1" type="ORF">H0H81_003474</name>
</gene>
<protein>
    <submittedName>
        <fullName evidence="1">Uncharacterized protein</fullName>
    </submittedName>
</protein>